<organism evidence="2 3">
    <name type="scientific">Marinomonas balearica</name>
    <dbReference type="NCBI Taxonomy" id="491947"/>
    <lineage>
        <taxon>Bacteria</taxon>
        <taxon>Pseudomonadati</taxon>
        <taxon>Pseudomonadota</taxon>
        <taxon>Gammaproteobacteria</taxon>
        <taxon>Oceanospirillales</taxon>
        <taxon>Oceanospirillaceae</taxon>
        <taxon>Marinomonas</taxon>
    </lineage>
</organism>
<dbReference type="InterPro" id="IPR036188">
    <property type="entry name" value="FAD/NAD-bd_sf"/>
</dbReference>
<dbReference type="SUPFAM" id="SSF51905">
    <property type="entry name" value="FAD/NAD(P)-binding domain"/>
    <property type="match status" value="1"/>
</dbReference>
<dbReference type="EMBL" id="SNXC01000009">
    <property type="protein sequence ID" value="TDO99786.1"/>
    <property type="molecule type" value="Genomic_DNA"/>
</dbReference>
<dbReference type="OrthoDB" id="6310849at2"/>
<dbReference type="NCBIfam" id="NF038174">
    <property type="entry name" value="maturase_GoxB"/>
    <property type="match status" value="1"/>
</dbReference>
<proteinExistence type="predicted"/>
<dbReference type="Gene3D" id="3.30.9.100">
    <property type="match status" value="1"/>
</dbReference>
<dbReference type="InterPro" id="IPR002938">
    <property type="entry name" value="FAD-bd"/>
</dbReference>
<dbReference type="Gene3D" id="3.50.50.60">
    <property type="entry name" value="FAD/NAD(P)-binding domain"/>
    <property type="match status" value="1"/>
</dbReference>
<dbReference type="Proteomes" id="UP000294656">
    <property type="component" value="Unassembled WGS sequence"/>
</dbReference>
<keyword evidence="3" id="KW-1185">Reference proteome</keyword>
<dbReference type="InterPro" id="IPR050816">
    <property type="entry name" value="Flavin-dep_Halogenase_NPB"/>
</dbReference>
<dbReference type="GO" id="GO:0071949">
    <property type="term" value="F:FAD binding"/>
    <property type="evidence" value="ECO:0007669"/>
    <property type="project" value="InterPro"/>
</dbReference>
<reference evidence="2 3" key="1">
    <citation type="submission" date="2019-03" db="EMBL/GenBank/DDBJ databases">
        <title>Genomic Encyclopedia of Type Strains, Phase III (KMG-III): the genomes of soil and plant-associated and newly described type strains.</title>
        <authorList>
            <person name="Whitman W."/>
        </authorList>
    </citation>
    <scope>NUCLEOTIDE SEQUENCE [LARGE SCALE GENOMIC DNA]</scope>
    <source>
        <strain evidence="2 3">CECT 7378</strain>
    </source>
</reference>
<dbReference type="AlphaFoldDB" id="A0A4R6MED0"/>
<dbReference type="PANTHER" id="PTHR43747">
    <property type="entry name" value="FAD-BINDING PROTEIN"/>
    <property type="match status" value="1"/>
</dbReference>
<dbReference type="Pfam" id="PF01494">
    <property type="entry name" value="FAD_binding_3"/>
    <property type="match status" value="1"/>
</dbReference>
<evidence type="ECO:0000313" key="2">
    <source>
        <dbReference type="EMBL" id="TDO99786.1"/>
    </source>
</evidence>
<accession>A0A4R6MED0</accession>
<dbReference type="PRINTS" id="PR00420">
    <property type="entry name" value="RNGMNOXGNASE"/>
</dbReference>
<evidence type="ECO:0000259" key="1">
    <source>
        <dbReference type="Pfam" id="PF01494"/>
    </source>
</evidence>
<sequence>MAPFVYDVAVVGGGLSGAAATIALKQAGYSVVWIRPKFEVTDYKVGESLAPAANPILAELNLSHLLQSHKHRQSNATFTAWGQTELVERNSAIHLEGAGHIINRVTLETDLNMKATNVADRVVEARLSDVSERNGVWLLLTNNVDDPHRVSARFIIDATGRSQILSKKLAHLNITKTKTNDHLVAAYAFLKQRVDSNVIPTQATLIESVDSGWWYASLLANGALSVNFYSDPDLMPKGLTDDIATWRNLINQTEHISFWIKDAEFEIDSPPKITSAATRWLTPAAGTAYKAGWMAIGDAAASFDPLSAHGMTTAFWAAAQCPKIVESYLANDYSALQKYADAVKKGRKNYLLQRNAMYSYEKRFRNNIFWKRRF</sequence>
<dbReference type="PANTHER" id="PTHR43747:SF1">
    <property type="entry name" value="SLR1998 PROTEIN"/>
    <property type="match status" value="1"/>
</dbReference>
<evidence type="ECO:0000313" key="3">
    <source>
        <dbReference type="Proteomes" id="UP000294656"/>
    </source>
</evidence>
<gene>
    <name evidence="2" type="ORF">DFP79_0789</name>
</gene>
<name>A0A4R6MED0_9GAMM</name>
<feature type="domain" description="FAD-binding" evidence="1">
    <location>
        <begin position="6"/>
        <end position="195"/>
    </location>
</feature>
<protein>
    <submittedName>
        <fullName evidence="2">Flavin-dependent dehydrogenase</fullName>
    </submittedName>
</protein>
<dbReference type="RefSeq" id="WP_133502616.1">
    <property type="nucleotide sequence ID" value="NZ_SNXC01000009.1"/>
</dbReference>
<comment type="caution">
    <text evidence="2">The sequence shown here is derived from an EMBL/GenBank/DDBJ whole genome shotgun (WGS) entry which is preliminary data.</text>
</comment>